<feature type="transmembrane region" description="Helical" evidence="2">
    <location>
        <begin position="168"/>
        <end position="193"/>
    </location>
</feature>
<feature type="signal peptide" evidence="3">
    <location>
        <begin position="1"/>
        <end position="24"/>
    </location>
</feature>
<organism evidence="4">
    <name type="scientific">Percolomonas cosmopolitus</name>
    <dbReference type="NCBI Taxonomy" id="63605"/>
    <lineage>
        <taxon>Eukaryota</taxon>
        <taxon>Discoba</taxon>
        <taxon>Heterolobosea</taxon>
        <taxon>Tetramitia</taxon>
        <taxon>Eutetramitia</taxon>
        <taxon>Percolomonadidae</taxon>
        <taxon>Percolomonas</taxon>
    </lineage>
</organism>
<keyword evidence="3" id="KW-0732">Signal</keyword>
<evidence type="ECO:0000313" key="4">
    <source>
        <dbReference type="EMBL" id="CAD9086086.1"/>
    </source>
</evidence>
<evidence type="ECO:0000256" key="1">
    <source>
        <dbReference type="SAM" id="MobiDB-lite"/>
    </source>
</evidence>
<feature type="chain" id="PRO_5031287083" evidence="3">
    <location>
        <begin position="25"/>
        <end position="294"/>
    </location>
</feature>
<evidence type="ECO:0000256" key="2">
    <source>
        <dbReference type="SAM" id="Phobius"/>
    </source>
</evidence>
<proteinExistence type="predicted"/>
<feature type="compositionally biased region" description="Low complexity" evidence="1">
    <location>
        <begin position="269"/>
        <end position="278"/>
    </location>
</feature>
<evidence type="ECO:0000256" key="3">
    <source>
        <dbReference type="SAM" id="SignalP"/>
    </source>
</evidence>
<dbReference type="EMBL" id="HBGD01011323">
    <property type="protein sequence ID" value="CAD9086086.1"/>
    <property type="molecule type" value="Transcribed_RNA"/>
</dbReference>
<name>A0A7S1PJ89_9EUKA</name>
<accession>A0A7S1PJ89</accession>
<gene>
    <name evidence="4" type="ORF">PCOS0759_LOCUS9340</name>
</gene>
<feature type="region of interest" description="Disordered" evidence="1">
    <location>
        <begin position="251"/>
        <end position="294"/>
    </location>
</feature>
<dbReference type="AlphaFoldDB" id="A0A7S1PJ89"/>
<sequence>MKISRIHTVLLLLLFALLLCTSHALSRHRDHLENRTPLTATTVAPRPVFDSADTPSRPAAPPAATDSPPTDLTAENQFHICHTSQTLEPASKYFVRIENKEGHSVYVQLFSKSEGEEIYRIHPASSFERWIDSPGSKTTKISVATRQGEECGNVRIVLWNYEHYLNTMLGVFVVALVLVCAVSILCCTCVCLLRKARKNALQLNEEPSRYQKMNDHGEYLQTRFPGVIVATEESDEEVVPFSSLTKAAVDHQEHGSEDLTSVSSMTAQSPHSLTSGSSHSKRDSSSSKKVNLEY</sequence>
<feature type="compositionally biased region" description="Polar residues" evidence="1">
    <location>
        <begin position="258"/>
        <end position="268"/>
    </location>
</feature>
<reference evidence="4" key="1">
    <citation type="submission" date="2021-01" db="EMBL/GenBank/DDBJ databases">
        <authorList>
            <person name="Corre E."/>
            <person name="Pelletier E."/>
            <person name="Niang G."/>
            <person name="Scheremetjew M."/>
            <person name="Finn R."/>
            <person name="Kale V."/>
            <person name="Holt S."/>
            <person name="Cochrane G."/>
            <person name="Meng A."/>
            <person name="Brown T."/>
            <person name="Cohen L."/>
        </authorList>
    </citation>
    <scope>NUCLEOTIDE SEQUENCE</scope>
    <source>
        <strain evidence="4">WS</strain>
    </source>
</reference>
<feature type="compositionally biased region" description="Low complexity" evidence="1">
    <location>
        <begin position="50"/>
        <end position="72"/>
    </location>
</feature>
<feature type="compositionally biased region" description="Basic and acidic residues" evidence="1">
    <location>
        <begin position="280"/>
        <end position="294"/>
    </location>
</feature>
<protein>
    <submittedName>
        <fullName evidence="4">Uncharacterized protein</fullName>
    </submittedName>
</protein>
<keyword evidence="2" id="KW-1133">Transmembrane helix</keyword>
<keyword evidence="2" id="KW-0472">Membrane</keyword>
<keyword evidence="2" id="KW-0812">Transmembrane</keyword>
<feature type="region of interest" description="Disordered" evidence="1">
    <location>
        <begin position="36"/>
        <end position="72"/>
    </location>
</feature>